<evidence type="ECO:0000256" key="4">
    <source>
        <dbReference type="ARBA" id="ARBA00023157"/>
    </source>
</evidence>
<proteinExistence type="predicted"/>
<dbReference type="GO" id="GO:0007157">
    <property type="term" value="P:heterophilic cell-cell adhesion via plasma membrane cell adhesion molecules"/>
    <property type="evidence" value="ECO:0007669"/>
    <property type="project" value="TreeGrafter"/>
</dbReference>
<gene>
    <name evidence="9" type="ORF">CAUJ_LOCUS12833</name>
</gene>
<dbReference type="PROSITE" id="PS01186">
    <property type="entry name" value="EGF_2"/>
    <property type="match status" value="1"/>
</dbReference>
<feature type="disulfide bond" evidence="5">
    <location>
        <begin position="124"/>
        <end position="133"/>
    </location>
</feature>
<dbReference type="Gene3D" id="2.60.120.200">
    <property type="match status" value="1"/>
</dbReference>
<dbReference type="Pfam" id="PF02210">
    <property type="entry name" value="Laminin_G_2"/>
    <property type="match status" value="1"/>
</dbReference>
<feature type="region of interest" description="Disordered" evidence="6">
    <location>
        <begin position="40"/>
        <end position="59"/>
    </location>
</feature>
<dbReference type="AlphaFoldDB" id="A0A8S1HM18"/>
<keyword evidence="3" id="KW-0677">Repeat</keyword>
<dbReference type="PROSITE" id="PS00022">
    <property type="entry name" value="EGF_1"/>
    <property type="match status" value="2"/>
</dbReference>
<keyword evidence="2" id="KW-0732">Signal</keyword>
<dbReference type="PROSITE" id="PS50026">
    <property type="entry name" value="EGF_3"/>
    <property type="match status" value="1"/>
</dbReference>
<comment type="caution">
    <text evidence="5">Lacks conserved residue(s) required for the propagation of feature annotation.</text>
</comment>
<evidence type="ECO:0000313" key="9">
    <source>
        <dbReference type="EMBL" id="CAD6196922.1"/>
    </source>
</evidence>
<dbReference type="CDD" id="cd00054">
    <property type="entry name" value="EGF_CA"/>
    <property type="match status" value="1"/>
</dbReference>
<evidence type="ECO:0000256" key="1">
    <source>
        <dbReference type="ARBA" id="ARBA00022536"/>
    </source>
</evidence>
<dbReference type="EMBL" id="CAJGYM010000082">
    <property type="protein sequence ID" value="CAD6196922.1"/>
    <property type="molecule type" value="Genomic_DNA"/>
</dbReference>
<dbReference type="OrthoDB" id="430340at2759"/>
<feature type="domain" description="Laminin G" evidence="7">
    <location>
        <begin position="1"/>
        <end position="100"/>
    </location>
</feature>
<dbReference type="GO" id="GO:0032991">
    <property type="term" value="C:protein-containing complex"/>
    <property type="evidence" value="ECO:0007669"/>
    <property type="project" value="TreeGrafter"/>
</dbReference>
<dbReference type="PANTHER" id="PTHR24049">
    <property type="entry name" value="CRUMBS FAMILY MEMBER"/>
    <property type="match status" value="1"/>
</dbReference>
<evidence type="ECO:0000256" key="2">
    <source>
        <dbReference type="ARBA" id="ARBA00022729"/>
    </source>
</evidence>
<dbReference type="GO" id="GO:0005886">
    <property type="term" value="C:plasma membrane"/>
    <property type="evidence" value="ECO:0007669"/>
    <property type="project" value="TreeGrafter"/>
</dbReference>
<dbReference type="InterPro" id="IPR051022">
    <property type="entry name" value="Notch_Cell-Fate_Det"/>
</dbReference>
<dbReference type="GO" id="GO:0045197">
    <property type="term" value="P:establishment or maintenance of epithelial cell apical/basal polarity"/>
    <property type="evidence" value="ECO:0007669"/>
    <property type="project" value="TreeGrafter"/>
</dbReference>
<evidence type="ECO:0000259" key="8">
    <source>
        <dbReference type="PROSITE" id="PS50026"/>
    </source>
</evidence>
<dbReference type="PROSITE" id="PS50025">
    <property type="entry name" value="LAM_G_DOMAIN"/>
    <property type="match status" value="1"/>
</dbReference>
<comment type="caution">
    <text evidence="9">The sequence shown here is derived from an EMBL/GenBank/DDBJ whole genome shotgun (WGS) entry which is preliminary data.</text>
</comment>
<evidence type="ECO:0000256" key="6">
    <source>
        <dbReference type="SAM" id="MobiDB-lite"/>
    </source>
</evidence>
<evidence type="ECO:0000313" key="10">
    <source>
        <dbReference type="Proteomes" id="UP000835052"/>
    </source>
</evidence>
<dbReference type="Pfam" id="PF00008">
    <property type="entry name" value="EGF"/>
    <property type="match status" value="2"/>
</dbReference>
<dbReference type="InterPro" id="IPR013320">
    <property type="entry name" value="ConA-like_dom_sf"/>
</dbReference>
<feature type="disulfide bond" evidence="5">
    <location>
        <begin position="105"/>
        <end position="122"/>
    </location>
</feature>
<evidence type="ECO:0000256" key="3">
    <source>
        <dbReference type="ARBA" id="ARBA00022737"/>
    </source>
</evidence>
<dbReference type="Gene3D" id="2.10.25.10">
    <property type="entry name" value="Laminin"/>
    <property type="match status" value="2"/>
</dbReference>
<dbReference type="Proteomes" id="UP000835052">
    <property type="component" value="Unassembled WGS sequence"/>
</dbReference>
<protein>
    <recommendedName>
        <fullName evidence="11">EGF-like domain-containing protein</fullName>
    </recommendedName>
</protein>
<keyword evidence="4 5" id="KW-1015">Disulfide bond</keyword>
<evidence type="ECO:0000259" key="7">
    <source>
        <dbReference type="PROSITE" id="PS50025"/>
    </source>
</evidence>
<sequence length="214" mass="23845">MKVIETPNKVERSEWNLVHISNNDHQAVVQLNNDVPSIRHHHPRPLPEGVNKPVFIGGKNEDRRPDDGFIGVISSVAVSGDNLPLGEATRPDSVTEYDACALNYCLNDAKCRASNNQKGYICECRDGFTGDQCQNRPHTCREENCNAGICLENEETWQCVCPVGTTGLRCEEKEEPREALGFSFDTSFIALPKPKKFESVRSSHFSRVILTKGS</sequence>
<keyword evidence="10" id="KW-1185">Reference proteome</keyword>
<evidence type="ECO:0008006" key="11">
    <source>
        <dbReference type="Google" id="ProtNLM"/>
    </source>
</evidence>
<reference evidence="9" key="1">
    <citation type="submission" date="2020-10" db="EMBL/GenBank/DDBJ databases">
        <authorList>
            <person name="Kikuchi T."/>
        </authorList>
    </citation>
    <scope>NUCLEOTIDE SEQUENCE</scope>
    <source>
        <strain evidence="9">NKZ352</strain>
    </source>
</reference>
<dbReference type="SUPFAM" id="SSF49899">
    <property type="entry name" value="Concanavalin A-like lectins/glucanases"/>
    <property type="match status" value="1"/>
</dbReference>
<dbReference type="SUPFAM" id="SSF57196">
    <property type="entry name" value="EGF/Laminin"/>
    <property type="match status" value="2"/>
</dbReference>
<accession>A0A8S1HM18</accession>
<keyword evidence="1 5" id="KW-0245">EGF-like domain</keyword>
<organism evidence="9 10">
    <name type="scientific">Caenorhabditis auriculariae</name>
    <dbReference type="NCBI Taxonomy" id="2777116"/>
    <lineage>
        <taxon>Eukaryota</taxon>
        <taxon>Metazoa</taxon>
        <taxon>Ecdysozoa</taxon>
        <taxon>Nematoda</taxon>
        <taxon>Chromadorea</taxon>
        <taxon>Rhabditida</taxon>
        <taxon>Rhabditina</taxon>
        <taxon>Rhabditomorpha</taxon>
        <taxon>Rhabditoidea</taxon>
        <taxon>Rhabditidae</taxon>
        <taxon>Peloderinae</taxon>
        <taxon>Caenorhabditis</taxon>
    </lineage>
</organism>
<dbReference type="InterPro" id="IPR000742">
    <property type="entry name" value="EGF"/>
</dbReference>
<evidence type="ECO:0000256" key="5">
    <source>
        <dbReference type="PROSITE-ProRule" id="PRU00076"/>
    </source>
</evidence>
<name>A0A8S1HM18_9PELO</name>
<dbReference type="PANTHER" id="PTHR24049:SF22">
    <property type="entry name" value="DROSOPHILA CRUMBS HOMOLOG"/>
    <property type="match status" value="1"/>
</dbReference>
<dbReference type="SMART" id="SM00181">
    <property type="entry name" value="EGF"/>
    <property type="match status" value="2"/>
</dbReference>
<dbReference type="InterPro" id="IPR001791">
    <property type="entry name" value="Laminin_G"/>
</dbReference>
<feature type="domain" description="EGF-like" evidence="8">
    <location>
        <begin position="96"/>
        <end position="134"/>
    </location>
</feature>